<feature type="transmembrane region" description="Helical" evidence="7">
    <location>
        <begin position="83"/>
        <end position="102"/>
    </location>
</feature>
<keyword evidence="4 7" id="KW-1133">Transmembrane helix</keyword>
<comment type="similarity">
    <text evidence="2 6">Belongs to the ABC-3 integral membrane protein family.</text>
</comment>
<dbReference type="RefSeq" id="WP_276092555.1">
    <property type="nucleotide sequence ID" value="NZ_JARJBC010000003.1"/>
</dbReference>
<dbReference type="Proteomes" id="UP001216579">
    <property type="component" value="Unassembled WGS sequence"/>
</dbReference>
<keyword evidence="3 6" id="KW-0812">Transmembrane</keyword>
<dbReference type="SUPFAM" id="SSF81345">
    <property type="entry name" value="ABC transporter involved in vitamin B12 uptake, BtuC"/>
    <property type="match status" value="1"/>
</dbReference>
<dbReference type="PANTHER" id="PTHR30477">
    <property type="entry name" value="ABC-TRANSPORTER METAL-BINDING PROTEIN"/>
    <property type="match status" value="1"/>
</dbReference>
<evidence type="ECO:0000256" key="1">
    <source>
        <dbReference type="ARBA" id="ARBA00004141"/>
    </source>
</evidence>
<evidence type="ECO:0000256" key="3">
    <source>
        <dbReference type="ARBA" id="ARBA00022692"/>
    </source>
</evidence>
<accession>A0ABT5ZG60</accession>
<feature type="transmembrane region" description="Helical" evidence="7">
    <location>
        <begin position="239"/>
        <end position="259"/>
    </location>
</feature>
<feature type="transmembrane region" description="Helical" evidence="7">
    <location>
        <begin position="126"/>
        <end position="148"/>
    </location>
</feature>
<feature type="transmembrane region" description="Helical" evidence="7">
    <location>
        <begin position="212"/>
        <end position="232"/>
    </location>
</feature>
<reference evidence="8 9" key="1">
    <citation type="submission" date="2023-03" db="EMBL/GenBank/DDBJ databases">
        <title>Draft genome sequence of Streptomyces sp. RB6PN23 isolated from peat swamp forest in Thailand.</title>
        <authorList>
            <person name="Klaysubun C."/>
            <person name="Duangmal K."/>
        </authorList>
    </citation>
    <scope>NUCLEOTIDE SEQUENCE [LARGE SCALE GENOMIC DNA]</scope>
    <source>
        <strain evidence="8 9">RB6PN23</strain>
    </source>
</reference>
<gene>
    <name evidence="8" type="ORF">P3G67_06135</name>
</gene>
<comment type="caution">
    <text evidence="8">The sequence shown here is derived from an EMBL/GenBank/DDBJ whole genome shotgun (WGS) entry which is preliminary data.</text>
</comment>
<proteinExistence type="inferred from homology"/>
<feature type="transmembrane region" description="Helical" evidence="7">
    <location>
        <begin position="7"/>
        <end position="29"/>
    </location>
</feature>
<keyword evidence="5 7" id="KW-0472">Membrane</keyword>
<keyword evidence="6" id="KW-0813">Transport</keyword>
<protein>
    <submittedName>
        <fullName evidence="8">Metal ABC transporter permease</fullName>
    </submittedName>
</protein>
<evidence type="ECO:0000256" key="6">
    <source>
        <dbReference type="RuleBase" id="RU003943"/>
    </source>
</evidence>
<organism evidence="8 9">
    <name type="scientific">Streptomyces silvisoli</name>
    <dbReference type="NCBI Taxonomy" id="3034235"/>
    <lineage>
        <taxon>Bacteria</taxon>
        <taxon>Bacillati</taxon>
        <taxon>Actinomycetota</taxon>
        <taxon>Actinomycetes</taxon>
        <taxon>Kitasatosporales</taxon>
        <taxon>Streptomycetaceae</taxon>
        <taxon>Streptomyces</taxon>
    </lineage>
</organism>
<name>A0ABT5ZG60_9ACTN</name>
<dbReference type="PANTHER" id="PTHR30477:SF13">
    <property type="entry name" value="IRON TRANSPORT SYSTEM MEMBRANE PROTEIN HI_0360-RELATED"/>
    <property type="match status" value="1"/>
</dbReference>
<evidence type="ECO:0000256" key="7">
    <source>
        <dbReference type="SAM" id="Phobius"/>
    </source>
</evidence>
<dbReference type="InterPro" id="IPR001626">
    <property type="entry name" value="ABC_TroCD"/>
</dbReference>
<dbReference type="Gene3D" id="1.10.3470.10">
    <property type="entry name" value="ABC transporter involved in vitamin B12 uptake, BtuC"/>
    <property type="match status" value="1"/>
</dbReference>
<evidence type="ECO:0000313" key="8">
    <source>
        <dbReference type="EMBL" id="MDF3288817.1"/>
    </source>
</evidence>
<sequence>MFADYMLNAWVVATIVAVVAPVVGFFVVLRGSAFVAHAVPEAAFAGAAGASLLGLNTIFGIGAFALGASLGIGMLGRRGRHDVVTALALVMMLGAGSLFLSWSTEYAPEIYSLLFGEVLGVSGNEIGLTALLGALCLGAIAVLYRPLLLTSVAPELAAARGIRNHRIDIAFLVVVALATTTAVPVVGALLMFSLMVGPAATARCLTDRPLHAVVLSVVIALLTAWASIAAAYQTNWPVGFFVTAFAFAGYLLAHGARWIRNAYSRPRTPLAGESAA</sequence>
<evidence type="ECO:0000256" key="2">
    <source>
        <dbReference type="ARBA" id="ARBA00008034"/>
    </source>
</evidence>
<keyword evidence="9" id="KW-1185">Reference proteome</keyword>
<evidence type="ECO:0000313" key="9">
    <source>
        <dbReference type="Proteomes" id="UP001216579"/>
    </source>
</evidence>
<feature type="transmembrane region" description="Helical" evidence="7">
    <location>
        <begin position="49"/>
        <end position="71"/>
    </location>
</feature>
<comment type="subcellular location">
    <subcellularLocation>
        <location evidence="6">Cell membrane</location>
        <topology evidence="6">Multi-pass membrane protein</topology>
    </subcellularLocation>
    <subcellularLocation>
        <location evidence="1">Membrane</location>
        <topology evidence="1">Multi-pass membrane protein</topology>
    </subcellularLocation>
</comment>
<dbReference type="InterPro" id="IPR037294">
    <property type="entry name" value="ABC_BtuC-like"/>
</dbReference>
<feature type="transmembrane region" description="Helical" evidence="7">
    <location>
        <begin position="169"/>
        <end position="192"/>
    </location>
</feature>
<evidence type="ECO:0000256" key="4">
    <source>
        <dbReference type="ARBA" id="ARBA00022989"/>
    </source>
</evidence>
<dbReference type="Pfam" id="PF00950">
    <property type="entry name" value="ABC-3"/>
    <property type="match status" value="1"/>
</dbReference>
<dbReference type="EMBL" id="JARJBC010000003">
    <property type="protein sequence ID" value="MDF3288817.1"/>
    <property type="molecule type" value="Genomic_DNA"/>
</dbReference>
<evidence type="ECO:0000256" key="5">
    <source>
        <dbReference type="ARBA" id="ARBA00023136"/>
    </source>
</evidence>